<evidence type="ECO:0008006" key="4">
    <source>
        <dbReference type="Google" id="ProtNLM"/>
    </source>
</evidence>
<reference evidence="2" key="2">
    <citation type="submission" date="2021-09" db="EMBL/GenBank/DDBJ databases">
        <authorList>
            <person name="Gilroy R."/>
        </authorList>
    </citation>
    <scope>NUCLEOTIDE SEQUENCE</scope>
    <source>
        <strain evidence="2">ChiGjej2B2-19336</strain>
    </source>
</reference>
<evidence type="ECO:0000313" key="3">
    <source>
        <dbReference type="Proteomes" id="UP000698963"/>
    </source>
</evidence>
<dbReference type="EMBL" id="DYZA01000128">
    <property type="protein sequence ID" value="HJD97289.1"/>
    <property type="molecule type" value="Genomic_DNA"/>
</dbReference>
<organism evidence="2 3">
    <name type="scientific">Mailhella massiliensis</name>
    <dbReference type="NCBI Taxonomy" id="1903261"/>
    <lineage>
        <taxon>Bacteria</taxon>
        <taxon>Pseudomonadati</taxon>
        <taxon>Thermodesulfobacteriota</taxon>
        <taxon>Desulfovibrionia</taxon>
        <taxon>Desulfovibrionales</taxon>
        <taxon>Desulfovibrionaceae</taxon>
        <taxon>Mailhella</taxon>
    </lineage>
</organism>
<dbReference type="RefSeq" id="WP_304122268.1">
    <property type="nucleotide sequence ID" value="NZ_DYZA01000128.1"/>
</dbReference>
<dbReference type="Proteomes" id="UP000698963">
    <property type="component" value="Unassembled WGS sequence"/>
</dbReference>
<sequence>MFRKCWMGVVLCGLLLLDPCASFAANESKIQADLDAFVSQYITSANKRMTVNRARPQVVKRGSKYIATFTEINKQTAKAQMRKSKSKHFDYVATLRYEELTFESVGNTHKEAANGEFRCVKIRKLTELPRYVKGKWEN</sequence>
<feature type="chain" id="PRO_5037805750" description="DUF3888 domain-containing protein" evidence="1">
    <location>
        <begin position="25"/>
        <end position="138"/>
    </location>
</feature>
<evidence type="ECO:0000256" key="1">
    <source>
        <dbReference type="SAM" id="SignalP"/>
    </source>
</evidence>
<evidence type="ECO:0000313" key="2">
    <source>
        <dbReference type="EMBL" id="HJD97289.1"/>
    </source>
</evidence>
<accession>A0A921AWS1</accession>
<reference evidence="2" key="1">
    <citation type="journal article" date="2021" name="PeerJ">
        <title>Extensive microbial diversity within the chicken gut microbiome revealed by metagenomics and culture.</title>
        <authorList>
            <person name="Gilroy R."/>
            <person name="Ravi A."/>
            <person name="Getino M."/>
            <person name="Pursley I."/>
            <person name="Horton D.L."/>
            <person name="Alikhan N.F."/>
            <person name="Baker D."/>
            <person name="Gharbi K."/>
            <person name="Hall N."/>
            <person name="Watson M."/>
            <person name="Adriaenssens E.M."/>
            <person name="Foster-Nyarko E."/>
            <person name="Jarju S."/>
            <person name="Secka A."/>
            <person name="Antonio M."/>
            <person name="Oren A."/>
            <person name="Chaudhuri R.R."/>
            <person name="La Ragione R."/>
            <person name="Hildebrand F."/>
            <person name="Pallen M.J."/>
        </authorList>
    </citation>
    <scope>NUCLEOTIDE SEQUENCE</scope>
    <source>
        <strain evidence="2">ChiGjej2B2-19336</strain>
    </source>
</reference>
<name>A0A921AWS1_9BACT</name>
<keyword evidence="1" id="KW-0732">Signal</keyword>
<feature type="signal peptide" evidence="1">
    <location>
        <begin position="1"/>
        <end position="24"/>
    </location>
</feature>
<gene>
    <name evidence="2" type="ORF">K8W16_06565</name>
</gene>
<proteinExistence type="predicted"/>
<dbReference type="AlphaFoldDB" id="A0A921AWS1"/>
<comment type="caution">
    <text evidence="2">The sequence shown here is derived from an EMBL/GenBank/DDBJ whole genome shotgun (WGS) entry which is preliminary data.</text>
</comment>
<protein>
    <recommendedName>
        <fullName evidence="4">DUF3888 domain-containing protein</fullName>
    </recommendedName>
</protein>